<evidence type="ECO:0000313" key="3">
    <source>
        <dbReference type="Proteomes" id="UP000008142"/>
    </source>
</evidence>
<sequence length="120" mass="13120">MTIITIHDQRTKQTNKSSPQGIFPETATDVSGRRPNYISQPPDCRSCANCLAARLRFAWRLCGIWASSDFDPTNEPTNQRLNDGVLRLTTSTSSCVSCPLGPAMDASPPLLLLTSALLIR</sequence>
<gene>
    <name evidence="2" type="ORF">HCEG_01702</name>
</gene>
<accession>F0U6W9</accession>
<evidence type="ECO:0000313" key="2">
    <source>
        <dbReference type="EMBL" id="EGC42340.1"/>
    </source>
</evidence>
<name>F0U6W9_AJEC8</name>
<proteinExistence type="predicted"/>
<dbReference type="OMA" id="MTIITIH"/>
<dbReference type="Proteomes" id="UP000008142">
    <property type="component" value="Unassembled WGS sequence"/>
</dbReference>
<dbReference type="AlphaFoldDB" id="F0U6W9"/>
<feature type="region of interest" description="Disordered" evidence="1">
    <location>
        <begin position="1"/>
        <end position="35"/>
    </location>
</feature>
<protein>
    <submittedName>
        <fullName evidence="2">Predicted protein</fullName>
    </submittedName>
</protein>
<organism evidence="3">
    <name type="scientific">Ajellomyces capsulatus (strain H88)</name>
    <name type="common">Darling's disease fungus</name>
    <name type="synonym">Histoplasma capsulatum</name>
    <dbReference type="NCBI Taxonomy" id="544711"/>
    <lineage>
        <taxon>Eukaryota</taxon>
        <taxon>Fungi</taxon>
        <taxon>Dikarya</taxon>
        <taxon>Ascomycota</taxon>
        <taxon>Pezizomycotina</taxon>
        <taxon>Eurotiomycetes</taxon>
        <taxon>Eurotiomycetidae</taxon>
        <taxon>Onygenales</taxon>
        <taxon>Ajellomycetaceae</taxon>
        <taxon>Histoplasma</taxon>
    </lineage>
</organism>
<evidence type="ECO:0000256" key="1">
    <source>
        <dbReference type="SAM" id="MobiDB-lite"/>
    </source>
</evidence>
<dbReference type="HOGENOM" id="CLU_2049042_0_0_1"/>
<dbReference type="EMBL" id="DS990636">
    <property type="protein sequence ID" value="EGC42340.1"/>
    <property type="molecule type" value="Genomic_DNA"/>
</dbReference>
<reference evidence="3" key="1">
    <citation type="submission" date="2008-07" db="EMBL/GenBank/DDBJ databases">
        <title>Annotation of Ajellomyces capsulatus strain H88.</title>
        <authorList>
            <person name="Champion M."/>
            <person name="Cuomo C."/>
            <person name="Ma L.-J."/>
            <person name="Henn M.R."/>
            <person name="Sil A."/>
            <person name="Goldman B."/>
            <person name="Young S.K."/>
            <person name="Kodira C.D."/>
            <person name="Zeng Q."/>
            <person name="Koehrsen M."/>
            <person name="Alvarado L."/>
            <person name="Berlin A."/>
            <person name="Borenstein D."/>
            <person name="Chen Z."/>
            <person name="Engels R."/>
            <person name="Freedman E."/>
            <person name="Gellesch M."/>
            <person name="Goldberg J."/>
            <person name="Griggs A."/>
            <person name="Gujja S."/>
            <person name="Heiman D."/>
            <person name="Hepburn T."/>
            <person name="Howarth C."/>
            <person name="Jen D."/>
            <person name="Larson L."/>
            <person name="Lewis B."/>
            <person name="Mehta T."/>
            <person name="Park D."/>
            <person name="Pearson M."/>
            <person name="Roberts A."/>
            <person name="Saif S."/>
            <person name="Shea T."/>
            <person name="Shenoy N."/>
            <person name="Sisk P."/>
            <person name="Stolte C."/>
            <person name="Sykes S."/>
            <person name="Walk T."/>
            <person name="White J."/>
            <person name="Yandava C."/>
            <person name="Klein B."/>
            <person name="McEwen J.G."/>
            <person name="Puccia R."/>
            <person name="Goldman G.H."/>
            <person name="Felipe M.S."/>
            <person name="Nino-Vega G."/>
            <person name="San-Blas G."/>
            <person name="Taylor J."/>
            <person name="Mendoza L."/>
            <person name="Galagan J."/>
            <person name="Nusbaum C."/>
            <person name="Birren B."/>
        </authorList>
    </citation>
    <scope>NUCLEOTIDE SEQUENCE [LARGE SCALE GENOMIC DNA]</scope>
    <source>
        <strain evidence="3">H88</strain>
    </source>
</reference>